<keyword evidence="3" id="KW-1185">Reference proteome</keyword>
<reference evidence="4" key="1">
    <citation type="submission" date="2016-11" db="UniProtKB">
        <authorList>
            <consortium name="WormBaseParasite"/>
        </authorList>
    </citation>
    <scope>IDENTIFICATION</scope>
</reference>
<dbReference type="WBParaSite" id="L893_g31577.t1">
    <property type="protein sequence ID" value="L893_g31577.t1"/>
    <property type="gene ID" value="L893_g31577"/>
</dbReference>
<keyword evidence="1" id="KW-0732">Signal</keyword>
<organism evidence="3 4">
    <name type="scientific">Steinernema glaseri</name>
    <dbReference type="NCBI Taxonomy" id="37863"/>
    <lineage>
        <taxon>Eukaryota</taxon>
        <taxon>Metazoa</taxon>
        <taxon>Ecdysozoa</taxon>
        <taxon>Nematoda</taxon>
        <taxon>Chromadorea</taxon>
        <taxon>Rhabditida</taxon>
        <taxon>Tylenchina</taxon>
        <taxon>Panagrolaimomorpha</taxon>
        <taxon>Strongyloidoidea</taxon>
        <taxon>Steinernematidae</taxon>
        <taxon>Steinernema</taxon>
    </lineage>
</organism>
<feature type="domain" description="Peptidase S1" evidence="2">
    <location>
        <begin position="27"/>
        <end position="138"/>
    </location>
</feature>
<dbReference type="PROSITE" id="PS00134">
    <property type="entry name" value="TRYPSIN_HIS"/>
    <property type="match status" value="1"/>
</dbReference>
<dbReference type="SUPFAM" id="SSF50494">
    <property type="entry name" value="Trypsin-like serine proteases"/>
    <property type="match status" value="1"/>
</dbReference>
<dbReference type="PANTHER" id="PTHR24260">
    <property type="match status" value="1"/>
</dbReference>
<dbReference type="Gene3D" id="2.40.10.10">
    <property type="entry name" value="Trypsin-like serine proteases"/>
    <property type="match status" value="1"/>
</dbReference>
<dbReference type="AlphaFoldDB" id="A0A1I8A075"/>
<evidence type="ECO:0000259" key="2">
    <source>
        <dbReference type="PROSITE" id="PS50240"/>
    </source>
</evidence>
<dbReference type="Proteomes" id="UP000095287">
    <property type="component" value="Unplaced"/>
</dbReference>
<accession>A0A1I8A075</accession>
<feature type="chain" id="PRO_5009314102" evidence="1">
    <location>
        <begin position="20"/>
        <end position="138"/>
    </location>
</feature>
<dbReference type="InterPro" id="IPR043504">
    <property type="entry name" value="Peptidase_S1_PA_chymotrypsin"/>
</dbReference>
<dbReference type="InterPro" id="IPR051333">
    <property type="entry name" value="CLIP_Serine_Protease"/>
</dbReference>
<dbReference type="InterPro" id="IPR018114">
    <property type="entry name" value="TRYPSIN_HIS"/>
</dbReference>
<dbReference type="Pfam" id="PF00089">
    <property type="entry name" value="Trypsin"/>
    <property type="match status" value="1"/>
</dbReference>
<dbReference type="PROSITE" id="PS50240">
    <property type="entry name" value="TRYPSIN_DOM"/>
    <property type="match status" value="1"/>
</dbReference>
<evidence type="ECO:0000313" key="4">
    <source>
        <dbReference type="WBParaSite" id="L893_g31577.t1"/>
    </source>
</evidence>
<protein>
    <submittedName>
        <fullName evidence="4">Peptidase S1 domain-containing protein</fullName>
    </submittedName>
</protein>
<dbReference type="InterPro" id="IPR009003">
    <property type="entry name" value="Peptidase_S1_PA"/>
</dbReference>
<feature type="signal peptide" evidence="1">
    <location>
        <begin position="1"/>
        <end position="19"/>
    </location>
</feature>
<dbReference type="InterPro" id="IPR001254">
    <property type="entry name" value="Trypsin_dom"/>
</dbReference>
<dbReference type="PANTHER" id="PTHR24260:SF147">
    <property type="entry name" value="EG:BACR7A4.3 PROTEIN-RELATED"/>
    <property type="match status" value="1"/>
</dbReference>
<name>A0A1I8A075_9BILA</name>
<evidence type="ECO:0000256" key="1">
    <source>
        <dbReference type="SAM" id="SignalP"/>
    </source>
</evidence>
<dbReference type="GO" id="GO:0004252">
    <property type="term" value="F:serine-type endopeptidase activity"/>
    <property type="evidence" value="ECO:0007669"/>
    <property type="project" value="InterPro"/>
</dbReference>
<sequence length="138" mass="14721">MPSMLLLILATIAVTSSLTKPLDSNLVFGGQEVDSPAYPFNLVILIPGVGKEKIVVCGAALISPRYALTAAHCPGFIDSITVYGGVYDTENLEVDGAQSSAIKDFFPHPKFYGTGPMVYNDIAVIELSLSSPFHSKRT</sequence>
<dbReference type="GO" id="GO:0006508">
    <property type="term" value="P:proteolysis"/>
    <property type="evidence" value="ECO:0007669"/>
    <property type="project" value="InterPro"/>
</dbReference>
<proteinExistence type="predicted"/>
<evidence type="ECO:0000313" key="3">
    <source>
        <dbReference type="Proteomes" id="UP000095287"/>
    </source>
</evidence>